<dbReference type="InterPro" id="IPR028098">
    <property type="entry name" value="Glyco_trans_4-like_N"/>
</dbReference>
<dbReference type="SUPFAM" id="SSF53756">
    <property type="entry name" value="UDP-Glycosyltransferase/glycogen phosphorylase"/>
    <property type="match status" value="1"/>
</dbReference>
<dbReference type="InterPro" id="IPR050194">
    <property type="entry name" value="Glycosyltransferase_grp1"/>
</dbReference>
<gene>
    <name evidence="3" type="ORF">U729_522</name>
</gene>
<dbReference type="PANTHER" id="PTHR45947">
    <property type="entry name" value="SULFOQUINOVOSYL TRANSFERASE SQD2"/>
    <property type="match status" value="1"/>
</dbReference>
<keyword evidence="3" id="KW-0808">Transferase</keyword>
<dbReference type="RefSeq" id="WP_039311368.1">
    <property type="nucleotide sequence ID" value="NZ_CP006905.1"/>
</dbReference>
<evidence type="ECO:0000313" key="4">
    <source>
        <dbReference type="Proteomes" id="UP000030635"/>
    </source>
</evidence>
<dbReference type="Pfam" id="PF13439">
    <property type="entry name" value="Glyco_transf_4"/>
    <property type="match status" value="1"/>
</dbReference>
<dbReference type="AlphaFoldDB" id="A0A0A7FVA8"/>
<evidence type="ECO:0000313" key="3">
    <source>
        <dbReference type="EMBL" id="AIY83574.1"/>
    </source>
</evidence>
<reference evidence="3 4" key="1">
    <citation type="journal article" date="2015" name="Infect. Genet. Evol.">
        <title>Genomic sequences of six botulinum neurotoxin-producing strains representing three clostridial species illustrate the mobility and diversity of botulinum neurotoxin genes.</title>
        <authorList>
            <person name="Smith T.J."/>
            <person name="Hill K.K."/>
            <person name="Xie G."/>
            <person name="Foley B.T."/>
            <person name="Williamson C.H."/>
            <person name="Foster J.T."/>
            <person name="Johnson S.L."/>
            <person name="Chertkov O."/>
            <person name="Teshima H."/>
            <person name="Gibbons H.S."/>
            <person name="Johnsky L.A."/>
            <person name="Karavis M.A."/>
            <person name="Smith L.A."/>
        </authorList>
    </citation>
    <scope>NUCLEOTIDE SEQUENCE [LARGE SCALE GENOMIC DNA]</scope>
    <source>
        <strain evidence="3 4">Sullivan</strain>
    </source>
</reference>
<evidence type="ECO:0000259" key="1">
    <source>
        <dbReference type="Pfam" id="PF00534"/>
    </source>
</evidence>
<keyword evidence="4" id="KW-1185">Reference proteome</keyword>
<feature type="domain" description="Glycosyltransferase subfamily 4-like N-terminal" evidence="2">
    <location>
        <begin position="14"/>
        <end position="177"/>
    </location>
</feature>
<organism evidence="3 4">
    <name type="scientific">Clostridium baratii str. Sullivan</name>
    <dbReference type="NCBI Taxonomy" id="1415775"/>
    <lineage>
        <taxon>Bacteria</taxon>
        <taxon>Bacillati</taxon>
        <taxon>Bacillota</taxon>
        <taxon>Clostridia</taxon>
        <taxon>Eubacteriales</taxon>
        <taxon>Clostridiaceae</taxon>
        <taxon>Clostridium</taxon>
    </lineage>
</organism>
<accession>A0A0A7FVA8</accession>
<dbReference type="Pfam" id="PF00534">
    <property type="entry name" value="Glycos_transf_1"/>
    <property type="match status" value="1"/>
</dbReference>
<dbReference type="PANTHER" id="PTHR45947:SF3">
    <property type="entry name" value="SULFOQUINOVOSYL TRANSFERASE SQD2"/>
    <property type="match status" value="1"/>
</dbReference>
<dbReference type="HOGENOM" id="CLU_009583_33_1_9"/>
<dbReference type="CDD" id="cd03812">
    <property type="entry name" value="GT4_CapH-like"/>
    <property type="match status" value="1"/>
</dbReference>
<name>A0A0A7FVA8_9CLOT</name>
<proteinExistence type="predicted"/>
<dbReference type="InterPro" id="IPR001296">
    <property type="entry name" value="Glyco_trans_1"/>
</dbReference>
<dbReference type="Proteomes" id="UP000030635">
    <property type="component" value="Chromosome"/>
</dbReference>
<dbReference type="EMBL" id="CP006905">
    <property type="protein sequence ID" value="AIY83574.1"/>
    <property type="molecule type" value="Genomic_DNA"/>
</dbReference>
<feature type="domain" description="Glycosyl transferase family 1" evidence="1">
    <location>
        <begin position="185"/>
        <end position="303"/>
    </location>
</feature>
<dbReference type="STRING" id="1561.NPD11_2466"/>
<protein>
    <submittedName>
        <fullName evidence="3">Glycosyl transferases group 1 family protein</fullName>
    </submittedName>
</protein>
<dbReference type="OrthoDB" id="9804196at2"/>
<dbReference type="KEGG" id="cbv:U729_522"/>
<dbReference type="GO" id="GO:0016757">
    <property type="term" value="F:glycosyltransferase activity"/>
    <property type="evidence" value="ECO:0007669"/>
    <property type="project" value="InterPro"/>
</dbReference>
<evidence type="ECO:0000259" key="2">
    <source>
        <dbReference type="Pfam" id="PF13439"/>
    </source>
</evidence>
<dbReference type="eggNOG" id="COG0438">
    <property type="taxonomic scope" value="Bacteria"/>
</dbReference>
<sequence length="374" mass="43625">MKKILVYGLTQTRGGVESFLLNYYKNFDTNNIQMDFISNTPDTVYKKEVAALGGKIFNVCSKKKNPLRFKKDMENIFKNHSNEYDAIWVNLCSLANIDYLKYAKKYGIKRRIVHSHNAANMFGKLKETLHNYNKKRIDRYATDFWACSDSAAKWFYEDDILNSKKFRIIKNAVDTEKFSFDNNIRNEYRKILNIEDKYVLGNIGRFHFQKNHEFLIDVFKEVKEKCDNSILLLVGNGDLEENIKEKVKNLGLEESVIFLGMRDDVNKIMQAIDIFLMPSRFEGLPVAAVEAQSSGVRCLLSDTITKEIKVTDLIEFIRAKSKEDVNVWRDKILEYKLGYDRREMNEDMKKSGFEIKEAAKNLEDFLCGNLKSED</sequence>
<dbReference type="Gene3D" id="3.40.50.2000">
    <property type="entry name" value="Glycogen Phosphorylase B"/>
    <property type="match status" value="2"/>
</dbReference>